<dbReference type="SUPFAM" id="SSF54373">
    <property type="entry name" value="FAD-linked reductases, C-terminal domain"/>
    <property type="match status" value="1"/>
</dbReference>
<feature type="binding site" evidence="5">
    <location>
        <position position="86"/>
    </location>
    <ligand>
        <name>FAD</name>
        <dbReference type="ChEBI" id="CHEBI:57692"/>
    </ligand>
</feature>
<evidence type="ECO:0000313" key="9">
    <source>
        <dbReference type="EMBL" id="NIA69880.1"/>
    </source>
</evidence>
<evidence type="ECO:0000313" key="10">
    <source>
        <dbReference type="Proteomes" id="UP000761264"/>
    </source>
</evidence>
<dbReference type="InterPro" id="IPR007867">
    <property type="entry name" value="GMC_OxRtase_C"/>
</dbReference>
<evidence type="ECO:0000256" key="4">
    <source>
        <dbReference type="ARBA" id="ARBA00022827"/>
    </source>
</evidence>
<accession>A0A967EYQ1</accession>
<dbReference type="PIRSF" id="PIRSF000137">
    <property type="entry name" value="Alcohol_oxidase"/>
    <property type="match status" value="1"/>
</dbReference>
<dbReference type="PANTHER" id="PTHR11552">
    <property type="entry name" value="GLUCOSE-METHANOL-CHOLINE GMC OXIDOREDUCTASE"/>
    <property type="match status" value="1"/>
</dbReference>
<sequence length="538" mass="58494">MGCVTGFDYIIIGSGTAGSTLAARLSEDEAARVLVLEGGGADRGFWLKLPVGYYKSIYDGRVSHLYRGEQDPGIAERRMDCPRGRVVGGSSSINGLIYIRGQHADFDDWAALGADGWSFNDVLPHFRAIETYAGPPSQLRGAHGPLQVSDLRNDNPACNDWLQAAMAHGLPRNKDFNGDAAYGVGAYQLTLRGRWRDSAATAFLHPALQRPNLTLETNAYASSIIFDGHRATGVRYVKDGATHEAHADCEVILCGGSVQSPQLLQLSGIGPAELLREHGLMVRHDAPEVGENLQDHLQMRTVVELDERGDSLNDHIRNPISLAKMGLEWLVQSRGPLTVGAGQVGGAACTKYAEGGRPDLQLFVMPLSVDKPGKPLHRYSGFTTSFWQCHPESRGSVQIAGTDPFADPLIRTNYLAAEKDQKVIVEGVRLVRELYNRPEFRQRWRREVVPGAECQSDAEVLDAVRQMAGTVYHLVGTCRMGNDARAVVDPALRVNGVERLRVVDASVMPMITSANTNAPTYMIAEKAAAMILADANAT</sequence>
<organism evidence="9 10">
    <name type="scientific">Pelagibius litoralis</name>
    <dbReference type="NCBI Taxonomy" id="374515"/>
    <lineage>
        <taxon>Bacteria</taxon>
        <taxon>Pseudomonadati</taxon>
        <taxon>Pseudomonadota</taxon>
        <taxon>Alphaproteobacteria</taxon>
        <taxon>Rhodospirillales</taxon>
        <taxon>Rhodovibrionaceae</taxon>
        <taxon>Pelagibius</taxon>
    </lineage>
</organism>
<comment type="similarity">
    <text evidence="2 6">Belongs to the GMC oxidoreductase family.</text>
</comment>
<evidence type="ECO:0000259" key="8">
    <source>
        <dbReference type="PROSITE" id="PS00624"/>
    </source>
</evidence>
<dbReference type="PROSITE" id="PS00624">
    <property type="entry name" value="GMC_OXRED_2"/>
    <property type="match status" value="1"/>
</dbReference>
<evidence type="ECO:0000256" key="6">
    <source>
        <dbReference type="RuleBase" id="RU003968"/>
    </source>
</evidence>
<dbReference type="GO" id="GO:0016614">
    <property type="term" value="F:oxidoreductase activity, acting on CH-OH group of donors"/>
    <property type="evidence" value="ECO:0007669"/>
    <property type="project" value="InterPro"/>
</dbReference>
<dbReference type="EMBL" id="JAAQPH010000011">
    <property type="protein sequence ID" value="NIA69880.1"/>
    <property type="molecule type" value="Genomic_DNA"/>
</dbReference>
<feature type="domain" description="Glucose-methanol-choline oxidoreductase N-terminal" evidence="8">
    <location>
        <begin position="256"/>
        <end position="270"/>
    </location>
</feature>
<proteinExistence type="inferred from homology"/>
<gene>
    <name evidence="9" type="ORF">HBA54_14845</name>
</gene>
<name>A0A967EYQ1_9PROT</name>
<dbReference type="AlphaFoldDB" id="A0A967EYQ1"/>
<keyword evidence="10" id="KW-1185">Reference proteome</keyword>
<evidence type="ECO:0000256" key="3">
    <source>
        <dbReference type="ARBA" id="ARBA00022630"/>
    </source>
</evidence>
<dbReference type="Gene3D" id="3.30.410.40">
    <property type="match status" value="1"/>
</dbReference>
<comment type="caution">
    <text evidence="9">The sequence shown here is derived from an EMBL/GenBank/DDBJ whole genome shotgun (WGS) entry which is preliminary data.</text>
</comment>
<dbReference type="InterPro" id="IPR036188">
    <property type="entry name" value="FAD/NAD-bd_sf"/>
</dbReference>
<evidence type="ECO:0000259" key="7">
    <source>
        <dbReference type="PROSITE" id="PS00623"/>
    </source>
</evidence>
<dbReference type="PANTHER" id="PTHR11552:SF147">
    <property type="entry name" value="CHOLINE DEHYDROGENASE, MITOCHONDRIAL"/>
    <property type="match status" value="1"/>
</dbReference>
<keyword evidence="4 5" id="KW-0274">FAD</keyword>
<dbReference type="Pfam" id="PF05199">
    <property type="entry name" value="GMC_oxred_C"/>
    <property type="match status" value="1"/>
</dbReference>
<dbReference type="Pfam" id="PF00732">
    <property type="entry name" value="GMC_oxred_N"/>
    <property type="match status" value="1"/>
</dbReference>
<keyword evidence="3 6" id="KW-0285">Flavoprotein</keyword>
<dbReference type="Gene3D" id="3.50.50.60">
    <property type="entry name" value="FAD/NAD(P)-binding domain"/>
    <property type="match status" value="1"/>
</dbReference>
<protein>
    <submittedName>
        <fullName evidence="9">Choline dehydrogenase</fullName>
    </submittedName>
</protein>
<evidence type="ECO:0000256" key="5">
    <source>
        <dbReference type="PIRSR" id="PIRSR000137-2"/>
    </source>
</evidence>
<evidence type="ECO:0000256" key="1">
    <source>
        <dbReference type="ARBA" id="ARBA00001974"/>
    </source>
</evidence>
<dbReference type="GO" id="GO:0050660">
    <property type="term" value="F:flavin adenine dinucleotide binding"/>
    <property type="evidence" value="ECO:0007669"/>
    <property type="project" value="InterPro"/>
</dbReference>
<evidence type="ECO:0000256" key="2">
    <source>
        <dbReference type="ARBA" id="ARBA00010790"/>
    </source>
</evidence>
<comment type="cofactor">
    <cofactor evidence="1 5">
        <name>FAD</name>
        <dbReference type="ChEBI" id="CHEBI:57692"/>
    </cofactor>
</comment>
<dbReference type="SUPFAM" id="SSF51905">
    <property type="entry name" value="FAD/NAD(P)-binding domain"/>
    <property type="match status" value="1"/>
</dbReference>
<dbReference type="InterPro" id="IPR012132">
    <property type="entry name" value="GMC_OxRdtase"/>
</dbReference>
<reference evidence="9" key="1">
    <citation type="submission" date="2020-03" db="EMBL/GenBank/DDBJ databases">
        <title>Genome of Pelagibius litoralis DSM 21314T.</title>
        <authorList>
            <person name="Wang G."/>
        </authorList>
    </citation>
    <scope>NUCLEOTIDE SEQUENCE</scope>
    <source>
        <strain evidence="9">DSM 21314</strain>
    </source>
</reference>
<feature type="domain" description="Glucose-methanol-choline oxidoreductase N-terminal" evidence="7">
    <location>
        <begin position="84"/>
        <end position="107"/>
    </location>
</feature>
<dbReference type="Proteomes" id="UP000761264">
    <property type="component" value="Unassembled WGS sequence"/>
</dbReference>
<dbReference type="InterPro" id="IPR000172">
    <property type="entry name" value="GMC_OxRdtase_N"/>
</dbReference>
<dbReference type="PROSITE" id="PS00623">
    <property type="entry name" value="GMC_OXRED_1"/>
    <property type="match status" value="1"/>
</dbReference>